<dbReference type="Gene3D" id="3.30.710.10">
    <property type="entry name" value="Potassium Channel Kv1.1, Chain A"/>
    <property type="match status" value="1"/>
</dbReference>
<evidence type="ECO:0000313" key="4">
    <source>
        <dbReference type="EMBL" id="KAL3803584.1"/>
    </source>
</evidence>
<dbReference type="CDD" id="cd00121">
    <property type="entry name" value="MATH"/>
    <property type="match status" value="1"/>
</dbReference>
<evidence type="ECO:0000259" key="3">
    <source>
        <dbReference type="PROSITE" id="PS50800"/>
    </source>
</evidence>
<dbReference type="InterPro" id="IPR003034">
    <property type="entry name" value="SAP_dom"/>
</dbReference>
<name>A0ABD3QTP3_9STRA</name>
<evidence type="ECO:0008006" key="6">
    <source>
        <dbReference type="Google" id="ProtNLM"/>
    </source>
</evidence>
<dbReference type="PANTHER" id="PTHR24413">
    <property type="entry name" value="SPECKLE-TYPE POZ PROTEIN"/>
    <property type="match status" value="1"/>
</dbReference>
<dbReference type="SMART" id="SM00225">
    <property type="entry name" value="BTB"/>
    <property type="match status" value="1"/>
</dbReference>
<sequence length="440" mass="49504">MLDDAIQPDYSIPCRVCYSMTESNGWAATIFDCRRGFKDLPAEQDEQVEVDFNSPEFVCMGHRWRLEFGDIDDDASVTLQHLSNERNEIIDIRFSLCMRNFEGKYLAKISNLGKFDREKSIILVNGKAYSIGASVLFVKWSKISESVLKGALIVEVRMRREESAASSTPPFIPENPSACRVIQSLFMNDESSDIVFEVCDPTGKKNARKVARTEPVTFRAHRLILRNCSSTLADLCGSGEDQMCPIRITDSPYIFRYLLNYIYGGKVADAEMKPHAKEIIDASDKYGVPNLKLEAEACLVGTTIFSVENVLDHLLYADSKNCALLKEAAMDFIEENKSEVLKKVSFKDAPGTLISDVLAAFARRDEMGVDGKREDDFSTMRVSDLRRKVHEMGMNVDGSREVLIAILESTTTPKPQSVDGTARRVNEDDDNEDDYEVFHI</sequence>
<reference evidence="4 5" key="1">
    <citation type="submission" date="2024-10" db="EMBL/GenBank/DDBJ databases">
        <title>Updated reference genomes for cyclostephanoid diatoms.</title>
        <authorList>
            <person name="Roberts W.R."/>
            <person name="Alverson A.J."/>
        </authorList>
    </citation>
    <scope>NUCLEOTIDE SEQUENCE [LARGE SCALE GENOMIC DNA]</scope>
    <source>
        <strain evidence="4 5">AJA276-08</strain>
    </source>
</reference>
<feature type="region of interest" description="Disordered" evidence="1">
    <location>
        <begin position="413"/>
        <end position="433"/>
    </location>
</feature>
<dbReference type="GO" id="GO:0030163">
    <property type="term" value="P:protein catabolic process"/>
    <property type="evidence" value="ECO:0007669"/>
    <property type="project" value="UniProtKB-ARBA"/>
</dbReference>
<dbReference type="Proteomes" id="UP001530315">
    <property type="component" value="Unassembled WGS sequence"/>
</dbReference>
<dbReference type="PROSITE" id="PS50097">
    <property type="entry name" value="BTB"/>
    <property type="match status" value="1"/>
</dbReference>
<protein>
    <recommendedName>
        <fullName evidence="6">BTB domain-containing protein</fullName>
    </recommendedName>
</protein>
<dbReference type="AlphaFoldDB" id="A0ABD3QTP3"/>
<dbReference type="EMBL" id="JALLAZ020000109">
    <property type="protein sequence ID" value="KAL3803584.1"/>
    <property type="molecule type" value="Genomic_DNA"/>
</dbReference>
<organism evidence="4 5">
    <name type="scientific">Stephanodiscus triporus</name>
    <dbReference type="NCBI Taxonomy" id="2934178"/>
    <lineage>
        <taxon>Eukaryota</taxon>
        <taxon>Sar</taxon>
        <taxon>Stramenopiles</taxon>
        <taxon>Ochrophyta</taxon>
        <taxon>Bacillariophyta</taxon>
        <taxon>Coscinodiscophyceae</taxon>
        <taxon>Thalassiosirophycidae</taxon>
        <taxon>Stephanodiscales</taxon>
        <taxon>Stephanodiscaceae</taxon>
        <taxon>Stephanodiscus</taxon>
    </lineage>
</organism>
<dbReference type="Pfam" id="PF00651">
    <property type="entry name" value="BTB"/>
    <property type="match status" value="1"/>
</dbReference>
<dbReference type="PROSITE" id="PS50800">
    <property type="entry name" value="SAP"/>
    <property type="match status" value="1"/>
</dbReference>
<dbReference type="InterPro" id="IPR011333">
    <property type="entry name" value="SKP1/BTB/POZ_sf"/>
</dbReference>
<evidence type="ECO:0000313" key="5">
    <source>
        <dbReference type="Proteomes" id="UP001530315"/>
    </source>
</evidence>
<feature type="domain" description="SAP" evidence="3">
    <location>
        <begin position="377"/>
        <end position="411"/>
    </location>
</feature>
<dbReference type="Gene3D" id="1.25.40.420">
    <property type="match status" value="1"/>
</dbReference>
<evidence type="ECO:0000259" key="2">
    <source>
        <dbReference type="PROSITE" id="PS50097"/>
    </source>
</evidence>
<comment type="caution">
    <text evidence="4">The sequence shown here is derived from an EMBL/GenBank/DDBJ whole genome shotgun (WGS) entry which is preliminary data.</text>
</comment>
<dbReference type="InterPro" id="IPR002083">
    <property type="entry name" value="MATH/TRAF_dom"/>
</dbReference>
<feature type="domain" description="BTB" evidence="2">
    <location>
        <begin position="192"/>
        <end position="271"/>
    </location>
</feature>
<dbReference type="CDD" id="cd14733">
    <property type="entry name" value="BACK"/>
    <property type="match status" value="1"/>
</dbReference>
<gene>
    <name evidence="4" type="ORF">ACHAW5_003365</name>
</gene>
<dbReference type="InterPro" id="IPR000210">
    <property type="entry name" value="BTB/POZ_dom"/>
</dbReference>
<proteinExistence type="predicted"/>
<keyword evidence="5" id="KW-1185">Reference proteome</keyword>
<dbReference type="CDD" id="cd18186">
    <property type="entry name" value="BTB_POZ_ZBTB_KLHL-like"/>
    <property type="match status" value="1"/>
</dbReference>
<accession>A0ABD3QTP3</accession>
<dbReference type="SUPFAM" id="SSF54695">
    <property type="entry name" value="POZ domain"/>
    <property type="match status" value="1"/>
</dbReference>
<evidence type="ECO:0000256" key="1">
    <source>
        <dbReference type="SAM" id="MobiDB-lite"/>
    </source>
</evidence>